<evidence type="ECO:0000313" key="4">
    <source>
        <dbReference type="EMBL" id="MFD2246864.1"/>
    </source>
</evidence>
<dbReference type="InterPro" id="IPR002068">
    <property type="entry name" value="A-crystallin/Hsp20_dom"/>
</dbReference>
<dbReference type="Pfam" id="PF00011">
    <property type="entry name" value="HSP20"/>
    <property type="match status" value="1"/>
</dbReference>
<dbReference type="InterPro" id="IPR031107">
    <property type="entry name" value="Small_HSP"/>
</dbReference>
<dbReference type="Gene3D" id="2.60.40.790">
    <property type="match status" value="1"/>
</dbReference>
<sequence length="155" mass="18355">MPNLMRRNGGTSAPTRSVFTDFFTDVDRFFDQDLFMLPMHWRKQFETSVPAVNIRENDKEYTIEVAAPGMKKDDFNIDMEEGMLTISCQKEQEQKEDKENYRRREYNYSSFSRSFSLPESVKPEDIKAHYENGVLLLNVPKTQEQQRPKKKIKID</sequence>
<dbReference type="SUPFAM" id="SSF49764">
    <property type="entry name" value="HSP20-like chaperones"/>
    <property type="match status" value="1"/>
</dbReference>
<proteinExistence type="inferred from homology"/>
<evidence type="ECO:0000256" key="1">
    <source>
        <dbReference type="PROSITE-ProRule" id="PRU00285"/>
    </source>
</evidence>
<protein>
    <submittedName>
        <fullName evidence="4">Hsp20/alpha crystallin family protein</fullName>
    </submittedName>
</protein>
<comment type="caution">
    <text evidence="4">The sequence shown here is derived from an EMBL/GenBank/DDBJ whole genome shotgun (WGS) entry which is preliminary data.</text>
</comment>
<dbReference type="CDD" id="cd06464">
    <property type="entry name" value="ACD_sHsps-like"/>
    <property type="match status" value="1"/>
</dbReference>
<evidence type="ECO:0000259" key="3">
    <source>
        <dbReference type="PROSITE" id="PS01031"/>
    </source>
</evidence>
<comment type="similarity">
    <text evidence="1 2">Belongs to the small heat shock protein (HSP20) family.</text>
</comment>
<feature type="domain" description="SHSP" evidence="3">
    <location>
        <begin position="43"/>
        <end position="155"/>
    </location>
</feature>
<dbReference type="PANTHER" id="PTHR11527">
    <property type="entry name" value="HEAT-SHOCK PROTEIN 20 FAMILY MEMBER"/>
    <property type="match status" value="1"/>
</dbReference>
<name>A0ABW5CXX9_9BACT</name>
<accession>A0ABW5CXX9</accession>
<dbReference type="EMBL" id="JBHUIM010000001">
    <property type="protein sequence ID" value="MFD2246864.1"/>
    <property type="molecule type" value="Genomic_DNA"/>
</dbReference>
<keyword evidence="5" id="KW-1185">Reference proteome</keyword>
<dbReference type="RefSeq" id="WP_250428641.1">
    <property type="nucleotide sequence ID" value="NZ_JALPRR010000001.1"/>
</dbReference>
<dbReference type="PROSITE" id="PS01031">
    <property type="entry name" value="SHSP"/>
    <property type="match status" value="1"/>
</dbReference>
<evidence type="ECO:0000313" key="5">
    <source>
        <dbReference type="Proteomes" id="UP001597374"/>
    </source>
</evidence>
<reference evidence="5" key="1">
    <citation type="journal article" date="2019" name="Int. J. Syst. Evol. Microbiol.">
        <title>The Global Catalogue of Microorganisms (GCM) 10K type strain sequencing project: providing services to taxonomists for standard genome sequencing and annotation.</title>
        <authorList>
            <consortium name="The Broad Institute Genomics Platform"/>
            <consortium name="The Broad Institute Genome Sequencing Center for Infectious Disease"/>
            <person name="Wu L."/>
            <person name="Ma J."/>
        </authorList>
    </citation>
    <scope>NUCLEOTIDE SEQUENCE [LARGE SCALE GENOMIC DNA]</scope>
    <source>
        <strain evidence="5">CGMCC 4.1782</strain>
    </source>
</reference>
<organism evidence="4 5">
    <name type="scientific">Pontibacter ruber</name>
    <dbReference type="NCBI Taxonomy" id="1343895"/>
    <lineage>
        <taxon>Bacteria</taxon>
        <taxon>Pseudomonadati</taxon>
        <taxon>Bacteroidota</taxon>
        <taxon>Cytophagia</taxon>
        <taxon>Cytophagales</taxon>
        <taxon>Hymenobacteraceae</taxon>
        <taxon>Pontibacter</taxon>
    </lineage>
</organism>
<evidence type="ECO:0000256" key="2">
    <source>
        <dbReference type="RuleBase" id="RU003616"/>
    </source>
</evidence>
<dbReference type="Proteomes" id="UP001597374">
    <property type="component" value="Unassembled WGS sequence"/>
</dbReference>
<dbReference type="InterPro" id="IPR008978">
    <property type="entry name" value="HSP20-like_chaperone"/>
</dbReference>
<gene>
    <name evidence="4" type="ORF">ACFSKP_11405</name>
</gene>